<gene>
    <name evidence="11" type="ORF">IFM89_015403</name>
</gene>
<feature type="domain" description="Protein kinase" evidence="10">
    <location>
        <begin position="1"/>
        <end position="137"/>
    </location>
</feature>
<keyword evidence="2" id="KW-0723">Serine/threonine-protein kinase</keyword>
<dbReference type="InterPro" id="IPR011009">
    <property type="entry name" value="Kinase-like_dom_sf"/>
</dbReference>
<evidence type="ECO:0000256" key="7">
    <source>
        <dbReference type="ARBA" id="ARBA00047899"/>
    </source>
</evidence>
<dbReference type="EMBL" id="JADFTS010000001">
    <property type="protein sequence ID" value="KAF9624849.1"/>
    <property type="molecule type" value="Genomic_DNA"/>
</dbReference>
<evidence type="ECO:0000256" key="5">
    <source>
        <dbReference type="ARBA" id="ARBA00022777"/>
    </source>
</evidence>
<keyword evidence="12" id="KW-1185">Reference proteome</keyword>
<keyword evidence="9" id="KW-0472">Membrane</keyword>
<organism evidence="11 12">
    <name type="scientific">Coptis chinensis</name>
    <dbReference type="NCBI Taxonomy" id="261450"/>
    <lineage>
        <taxon>Eukaryota</taxon>
        <taxon>Viridiplantae</taxon>
        <taxon>Streptophyta</taxon>
        <taxon>Embryophyta</taxon>
        <taxon>Tracheophyta</taxon>
        <taxon>Spermatophyta</taxon>
        <taxon>Magnoliopsida</taxon>
        <taxon>Ranunculales</taxon>
        <taxon>Ranunculaceae</taxon>
        <taxon>Coptidoideae</taxon>
        <taxon>Coptis</taxon>
    </lineage>
</organism>
<evidence type="ECO:0000256" key="1">
    <source>
        <dbReference type="ARBA" id="ARBA00012513"/>
    </source>
</evidence>
<dbReference type="PANTHER" id="PTHR24343">
    <property type="entry name" value="SERINE/THREONINE KINASE"/>
    <property type="match status" value="1"/>
</dbReference>
<dbReference type="GO" id="GO:0005524">
    <property type="term" value="F:ATP binding"/>
    <property type="evidence" value="ECO:0007669"/>
    <property type="project" value="UniProtKB-KW"/>
</dbReference>
<keyword evidence="9" id="KW-0812">Transmembrane</keyword>
<name>A0A835MF64_9MAGN</name>
<comment type="catalytic activity">
    <reaction evidence="8">
        <text>L-seryl-[protein] + ATP = O-phospho-L-seryl-[protein] + ADP + H(+)</text>
        <dbReference type="Rhea" id="RHEA:17989"/>
        <dbReference type="Rhea" id="RHEA-COMP:9863"/>
        <dbReference type="Rhea" id="RHEA-COMP:11604"/>
        <dbReference type="ChEBI" id="CHEBI:15378"/>
        <dbReference type="ChEBI" id="CHEBI:29999"/>
        <dbReference type="ChEBI" id="CHEBI:30616"/>
        <dbReference type="ChEBI" id="CHEBI:83421"/>
        <dbReference type="ChEBI" id="CHEBI:456216"/>
        <dbReference type="EC" id="2.7.11.1"/>
    </reaction>
</comment>
<proteinExistence type="predicted"/>
<dbReference type="PANTHER" id="PTHR24343:SF558">
    <property type="entry name" value="PROTEIN KINASE DOMAIN-CONTAINING PROTEIN"/>
    <property type="match status" value="1"/>
</dbReference>
<dbReference type="OrthoDB" id="193931at2759"/>
<dbReference type="AlphaFoldDB" id="A0A835MF64"/>
<evidence type="ECO:0000256" key="8">
    <source>
        <dbReference type="ARBA" id="ARBA00048679"/>
    </source>
</evidence>
<evidence type="ECO:0000313" key="11">
    <source>
        <dbReference type="EMBL" id="KAF9624849.1"/>
    </source>
</evidence>
<evidence type="ECO:0000256" key="9">
    <source>
        <dbReference type="SAM" id="Phobius"/>
    </source>
</evidence>
<feature type="transmembrane region" description="Helical" evidence="9">
    <location>
        <begin position="99"/>
        <end position="123"/>
    </location>
</feature>
<evidence type="ECO:0000259" key="10">
    <source>
        <dbReference type="PROSITE" id="PS50011"/>
    </source>
</evidence>
<keyword evidence="9" id="KW-1133">Transmembrane helix</keyword>
<sequence>MLNQWNYLHCFFDYLQLLKLQIADVWSCGATLYVMLFGAYPFEDPLDPINVRKTIERIIGVQYSIPDDVQVSSDCRLLISQIFVSDPLKVIFFPLTVRLLIYILSPCLQSFHLLCICLSLLILQRITIQEIKKHPWFLKNLPRELIEAEKCNYEKLYSCEPTQSIEEIKRIIQEARIPAEGSKPGWQSMEST</sequence>
<reference evidence="11 12" key="1">
    <citation type="submission" date="2020-10" db="EMBL/GenBank/DDBJ databases">
        <title>The Coptis chinensis genome and diversification of protoberbering-type alkaloids.</title>
        <authorList>
            <person name="Wang B."/>
            <person name="Shu S."/>
            <person name="Song C."/>
            <person name="Liu Y."/>
        </authorList>
    </citation>
    <scope>NUCLEOTIDE SEQUENCE [LARGE SCALE GENOMIC DNA]</scope>
    <source>
        <strain evidence="11">HL-2020</strain>
        <tissue evidence="11">Leaf</tissue>
    </source>
</reference>
<evidence type="ECO:0000313" key="12">
    <source>
        <dbReference type="Proteomes" id="UP000631114"/>
    </source>
</evidence>
<comment type="catalytic activity">
    <reaction evidence="7">
        <text>L-threonyl-[protein] + ATP = O-phospho-L-threonyl-[protein] + ADP + H(+)</text>
        <dbReference type="Rhea" id="RHEA:46608"/>
        <dbReference type="Rhea" id="RHEA-COMP:11060"/>
        <dbReference type="Rhea" id="RHEA-COMP:11605"/>
        <dbReference type="ChEBI" id="CHEBI:15378"/>
        <dbReference type="ChEBI" id="CHEBI:30013"/>
        <dbReference type="ChEBI" id="CHEBI:30616"/>
        <dbReference type="ChEBI" id="CHEBI:61977"/>
        <dbReference type="ChEBI" id="CHEBI:456216"/>
        <dbReference type="EC" id="2.7.11.1"/>
    </reaction>
</comment>
<keyword evidence="5" id="KW-0418">Kinase</keyword>
<keyword evidence="3" id="KW-0808">Transferase</keyword>
<dbReference type="EC" id="2.7.11.1" evidence="1"/>
<evidence type="ECO:0000256" key="2">
    <source>
        <dbReference type="ARBA" id="ARBA00022527"/>
    </source>
</evidence>
<keyword evidence="6" id="KW-0067">ATP-binding</keyword>
<dbReference type="SUPFAM" id="SSF56112">
    <property type="entry name" value="Protein kinase-like (PK-like)"/>
    <property type="match status" value="1"/>
</dbReference>
<keyword evidence="4" id="KW-0547">Nucleotide-binding</keyword>
<dbReference type="Gene3D" id="1.10.510.10">
    <property type="entry name" value="Transferase(Phosphotransferase) domain 1"/>
    <property type="match status" value="1"/>
</dbReference>
<comment type="caution">
    <text evidence="11">The sequence shown here is derived from an EMBL/GenBank/DDBJ whole genome shotgun (WGS) entry which is preliminary data.</text>
</comment>
<dbReference type="GO" id="GO:0004674">
    <property type="term" value="F:protein serine/threonine kinase activity"/>
    <property type="evidence" value="ECO:0007669"/>
    <property type="project" value="UniProtKB-KW"/>
</dbReference>
<accession>A0A835MF64</accession>
<protein>
    <recommendedName>
        <fullName evidence="1">non-specific serine/threonine protein kinase</fullName>
        <ecNumber evidence="1">2.7.11.1</ecNumber>
    </recommendedName>
</protein>
<evidence type="ECO:0000256" key="4">
    <source>
        <dbReference type="ARBA" id="ARBA00022741"/>
    </source>
</evidence>
<dbReference type="Proteomes" id="UP000631114">
    <property type="component" value="Unassembled WGS sequence"/>
</dbReference>
<dbReference type="InterPro" id="IPR000719">
    <property type="entry name" value="Prot_kinase_dom"/>
</dbReference>
<evidence type="ECO:0000256" key="3">
    <source>
        <dbReference type="ARBA" id="ARBA00022679"/>
    </source>
</evidence>
<feature type="transmembrane region" description="Helical" evidence="9">
    <location>
        <begin position="21"/>
        <end position="42"/>
    </location>
</feature>
<evidence type="ECO:0000256" key="6">
    <source>
        <dbReference type="ARBA" id="ARBA00022840"/>
    </source>
</evidence>
<dbReference type="PROSITE" id="PS50011">
    <property type="entry name" value="PROTEIN_KINASE_DOM"/>
    <property type="match status" value="1"/>
</dbReference>